<dbReference type="HOGENOM" id="CLU_1565044_0_0_1"/>
<dbReference type="GO" id="GO:0005737">
    <property type="term" value="C:cytoplasm"/>
    <property type="evidence" value="ECO:0007669"/>
    <property type="project" value="EnsemblPlants"/>
</dbReference>
<evidence type="ECO:0000313" key="3">
    <source>
        <dbReference type="Proteomes" id="UP000008694"/>
    </source>
</evidence>
<reference evidence="3" key="1">
    <citation type="journal article" date="2011" name="Nat. Genet.">
        <title>The Arabidopsis lyrata genome sequence and the basis of rapid genome size change.</title>
        <authorList>
            <person name="Hu T.T."/>
            <person name="Pattyn P."/>
            <person name="Bakker E.G."/>
            <person name="Cao J."/>
            <person name="Cheng J.-F."/>
            <person name="Clark R.M."/>
            <person name="Fahlgren N."/>
            <person name="Fawcett J.A."/>
            <person name="Grimwood J."/>
            <person name="Gundlach H."/>
            <person name="Haberer G."/>
            <person name="Hollister J.D."/>
            <person name="Ossowski S."/>
            <person name="Ottilar R.P."/>
            <person name="Salamov A.A."/>
            <person name="Schneeberger K."/>
            <person name="Spannagl M."/>
            <person name="Wang X."/>
            <person name="Yang L."/>
            <person name="Nasrallah M.E."/>
            <person name="Bergelson J."/>
            <person name="Carrington J.C."/>
            <person name="Gaut B.S."/>
            <person name="Schmutz J."/>
            <person name="Mayer K.F.X."/>
            <person name="Van de Peer Y."/>
            <person name="Grigoriev I.V."/>
            <person name="Nordborg M."/>
            <person name="Weigel D."/>
            <person name="Guo Y.-L."/>
        </authorList>
    </citation>
    <scope>NUCLEOTIDE SEQUENCE [LARGE SCALE GENOMIC DNA]</scope>
    <source>
        <strain evidence="3">cv. MN47</strain>
    </source>
</reference>
<dbReference type="KEGG" id="aly:9315828"/>
<evidence type="ECO:0000313" key="2">
    <source>
        <dbReference type="EMBL" id="EFH57869.1"/>
    </source>
</evidence>
<name>D7LBQ7_ARALL</name>
<dbReference type="Proteomes" id="UP000008694">
    <property type="component" value="Unassembled WGS sequence"/>
</dbReference>
<organism evidence="3">
    <name type="scientific">Arabidopsis lyrata subsp. lyrata</name>
    <name type="common">Lyre-leaved rock-cress</name>
    <dbReference type="NCBI Taxonomy" id="81972"/>
    <lineage>
        <taxon>Eukaryota</taxon>
        <taxon>Viridiplantae</taxon>
        <taxon>Streptophyta</taxon>
        <taxon>Embryophyta</taxon>
        <taxon>Tracheophyta</taxon>
        <taxon>Spermatophyta</taxon>
        <taxon>Magnoliopsida</taxon>
        <taxon>eudicotyledons</taxon>
        <taxon>Gunneridae</taxon>
        <taxon>Pentapetalae</taxon>
        <taxon>rosids</taxon>
        <taxon>malvids</taxon>
        <taxon>Brassicales</taxon>
        <taxon>Brassicaceae</taxon>
        <taxon>Camelineae</taxon>
        <taxon>Arabidopsis</taxon>
    </lineage>
</organism>
<accession>D7LBQ7</accession>
<feature type="compositionally biased region" description="Polar residues" evidence="1">
    <location>
        <begin position="84"/>
        <end position="114"/>
    </location>
</feature>
<dbReference type="OrthoDB" id="1110167at2759"/>
<dbReference type="AlphaFoldDB" id="D7LBQ7"/>
<evidence type="ECO:0000256" key="1">
    <source>
        <dbReference type="SAM" id="MobiDB-lite"/>
    </source>
</evidence>
<dbReference type="Gramene" id="Al_scaffold_0004_2440">
    <property type="protein sequence ID" value="Al_scaffold_0004_2440"/>
    <property type="gene ID" value="Al_scaffold_0004_2440"/>
</dbReference>
<keyword evidence="3" id="KW-1185">Reference proteome</keyword>
<gene>
    <name evidence="2" type="ORF">ARALYDRAFT_669721</name>
</gene>
<dbReference type="GO" id="GO:0005634">
    <property type="term" value="C:nucleus"/>
    <property type="evidence" value="ECO:0007669"/>
    <property type="project" value="EnsemblPlants"/>
</dbReference>
<protein>
    <submittedName>
        <fullName evidence="2">Predicted protein</fullName>
    </submittedName>
</protein>
<feature type="region of interest" description="Disordered" evidence="1">
    <location>
        <begin position="35"/>
        <end position="70"/>
    </location>
</feature>
<proteinExistence type="predicted"/>
<dbReference type="EMBL" id="GL348716">
    <property type="protein sequence ID" value="EFH57869.1"/>
    <property type="molecule type" value="Genomic_DNA"/>
</dbReference>
<sequence length="191" mass="22010">MMMEEQLQERNHNLSLEDIDLSLLRLTSPRDYYSPSSSLFSAEEITPPLKRASPVSDESDLPKRRKISPQNPIFVTSPRLFISPETQTSSVHDPTRYTNLTSSVSEEQETTPSDPDTETMKMVNNCVEKMKRGETNYAYEKEQEEVEEEEECGGGMRIERSGDGFVIRLKCKCRQAFRVLFSDDHLYFKPL</sequence>
<feature type="region of interest" description="Disordered" evidence="1">
    <location>
        <begin position="84"/>
        <end position="118"/>
    </location>
</feature>